<evidence type="ECO:0000256" key="1">
    <source>
        <dbReference type="SAM" id="MobiDB-lite"/>
    </source>
</evidence>
<evidence type="ECO:0000256" key="2">
    <source>
        <dbReference type="SAM" id="Phobius"/>
    </source>
</evidence>
<keyword evidence="5" id="KW-1185">Reference proteome</keyword>
<accession>A0A1H7XJ35</accession>
<gene>
    <name evidence="4" type="ORF">SAMN05444354_11542</name>
</gene>
<dbReference type="PROSITE" id="PS51257">
    <property type="entry name" value="PROKAR_LIPOPROTEIN"/>
    <property type="match status" value="1"/>
</dbReference>
<proteinExistence type="predicted"/>
<reference evidence="5" key="1">
    <citation type="submission" date="2016-10" db="EMBL/GenBank/DDBJ databases">
        <authorList>
            <person name="Varghese N."/>
            <person name="Submissions S."/>
        </authorList>
    </citation>
    <scope>NUCLEOTIDE SEQUENCE [LARGE SCALE GENOMIC DNA]</scope>
    <source>
        <strain evidence="5">DSM 17044</strain>
    </source>
</reference>
<keyword evidence="2" id="KW-0472">Membrane</keyword>
<dbReference type="EMBL" id="FOAP01000015">
    <property type="protein sequence ID" value="SEM33780.1"/>
    <property type="molecule type" value="Genomic_DNA"/>
</dbReference>
<feature type="domain" description="Phosphatidic acid phosphatase type 2/haloperoxidase" evidence="3">
    <location>
        <begin position="108"/>
        <end position="221"/>
    </location>
</feature>
<dbReference type="PANTHER" id="PTHR14969:SF13">
    <property type="entry name" value="AT30094P"/>
    <property type="match status" value="1"/>
</dbReference>
<feature type="transmembrane region" description="Helical" evidence="2">
    <location>
        <begin position="108"/>
        <end position="129"/>
    </location>
</feature>
<dbReference type="InterPro" id="IPR036938">
    <property type="entry name" value="PAP2/HPO_sf"/>
</dbReference>
<feature type="region of interest" description="Disordered" evidence="1">
    <location>
        <begin position="229"/>
        <end position="258"/>
    </location>
</feature>
<evidence type="ECO:0000259" key="3">
    <source>
        <dbReference type="SMART" id="SM00014"/>
    </source>
</evidence>
<feature type="compositionally biased region" description="Pro residues" evidence="1">
    <location>
        <begin position="246"/>
        <end position="258"/>
    </location>
</feature>
<dbReference type="Gene3D" id="1.20.144.10">
    <property type="entry name" value="Phosphatidic acid phosphatase type 2/haloperoxidase"/>
    <property type="match status" value="2"/>
</dbReference>
<dbReference type="PANTHER" id="PTHR14969">
    <property type="entry name" value="SPHINGOSINE-1-PHOSPHATE PHOSPHOHYDROLASE"/>
    <property type="match status" value="1"/>
</dbReference>
<keyword evidence="2" id="KW-0812">Transmembrane</keyword>
<evidence type="ECO:0000313" key="4">
    <source>
        <dbReference type="EMBL" id="SEM33780.1"/>
    </source>
</evidence>
<feature type="transmembrane region" description="Helical" evidence="2">
    <location>
        <begin position="179"/>
        <end position="200"/>
    </location>
</feature>
<protein>
    <submittedName>
        <fullName evidence="4">Undecaprenyl-diphosphatase</fullName>
    </submittedName>
</protein>
<dbReference type="Proteomes" id="UP000182719">
    <property type="component" value="Unassembled WGS sequence"/>
</dbReference>
<sequence length="258" mass="27557">MRHRLGKWIAPLTGPERLRLLGVLAAVVACCLGFVMLADEVVERETQGFDETVVLALRRADNPQVPIGPRWLLASARDITSLGSGTVLTLITLAVCGFLALIRRYRSLLLVACSTAGGALVNSLLKHFFARPRPSVVPHLAEAFAPSFPSGHAMLSAIVYLTLGALVSQLTERRRLKAYVLGMAVLLSFVVGLTRVYLGVHYLTDIIGGWMVGLAWALLAALLVSGAKRQSPALRDEVRKGASGPGEPPPEPPSPASP</sequence>
<keyword evidence="2" id="KW-1133">Transmembrane helix</keyword>
<dbReference type="Pfam" id="PF01569">
    <property type="entry name" value="PAP2"/>
    <property type="match status" value="1"/>
</dbReference>
<dbReference type="SMART" id="SM00014">
    <property type="entry name" value="acidPPc"/>
    <property type="match status" value="1"/>
</dbReference>
<dbReference type="InterPro" id="IPR000326">
    <property type="entry name" value="PAP2/HPO"/>
</dbReference>
<feature type="transmembrane region" description="Helical" evidence="2">
    <location>
        <begin position="79"/>
        <end position="101"/>
    </location>
</feature>
<dbReference type="AlphaFoldDB" id="A0A1H7XJ35"/>
<feature type="transmembrane region" description="Helical" evidence="2">
    <location>
        <begin position="149"/>
        <end position="167"/>
    </location>
</feature>
<evidence type="ECO:0000313" key="5">
    <source>
        <dbReference type="Proteomes" id="UP000182719"/>
    </source>
</evidence>
<dbReference type="CDD" id="cd03392">
    <property type="entry name" value="PAP2_like_2"/>
    <property type="match status" value="1"/>
</dbReference>
<feature type="transmembrane region" description="Helical" evidence="2">
    <location>
        <begin position="206"/>
        <end position="225"/>
    </location>
</feature>
<name>A0A1H7XJ35_STIAU</name>
<dbReference type="RefSeq" id="WP_177241465.1">
    <property type="nucleotide sequence ID" value="NZ_FOAP01000015.1"/>
</dbReference>
<organism evidence="4 5">
    <name type="scientific">Stigmatella aurantiaca</name>
    <dbReference type="NCBI Taxonomy" id="41"/>
    <lineage>
        <taxon>Bacteria</taxon>
        <taxon>Pseudomonadati</taxon>
        <taxon>Myxococcota</taxon>
        <taxon>Myxococcia</taxon>
        <taxon>Myxococcales</taxon>
        <taxon>Cystobacterineae</taxon>
        <taxon>Archangiaceae</taxon>
        <taxon>Stigmatella</taxon>
    </lineage>
</organism>
<dbReference type="SUPFAM" id="SSF48317">
    <property type="entry name" value="Acid phosphatase/Vanadium-dependent haloperoxidase"/>
    <property type="match status" value="1"/>
</dbReference>
<feature type="transmembrane region" description="Helical" evidence="2">
    <location>
        <begin position="20"/>
        <end position="38"/>
    </location>
</feature>